<feature type="compositionally biased region" description="Basic residues" evidence="1">
    <location>
        <begin position="121"/>
        <end position="138"/>
    </location>
</feature>
<gene>
    <name evidence="3" type="ORF">SEMRO_1727_G293880.1</name>
</gene>
<comment type="caution">
    <text evidence="3">The sequence shown here is derived from an EMBL/GenBank/DDBJ whole genome shotgun (WGS) entry which is preliminary data.</text>
</comment>
<evidence type="ECO:0000313" key="4">
    <source>
        <dbReference type="Proteomes" id="UP001153069"/>
    </source>
</evidence>
<dbReference type="InterPro" id="IPR049227">
    <property type="entry name" value="DUF6824"/>
</dbReference>
<dbReference type="AlphaFoldDB" id="A0A9N8HTY6"/>
<dbReference type="Proteomes" id="UP001153069">
    <property type="component" value="Unassembled WGS sequence"/>
</dbReference>
<accession>A0A9N8HTY6</accession>
<evidence type="ECO:0000259" key="2">
    <source>
        <dbReference type="Pfam" id="PF20710"/>
    </source>
</evidence>
<organism evidence="3 4">
    <name type="scientific">Seminavis robusta</name>
    <dbReference type="NCBI Taxonomy" id="568900"/>
    <lineage>
        <taxon>Eukaryota</taxon>
        <taxon>Sar</taxon>
        <taxon>Stramenopiles</taxon>
        <taxon>Ochrophyta</taxon>
        <taxon>Bacillariophyta</taxon>
        <taxon>Bacillariophyceae</taxon>
        <taxon>Bacillariophycidae</taxon>
        <taxon>Naviculales</taxon>
        <taxon>Naviculaceae</taxon>
        <taxon>Seminavis</taxon>
    </lineage>
</organism>
<name>A0A9N8HTY6_9STRA</name>
<dbReference type="Pfam" id="PF20710">
    <property type="entry name" value="DUF6824"/>
    <property type="match status" value="1"/>
</dbReference>
<evidence type="ECO:0000313" key="3">
    <source>
        <dbReference type="EMBL" id="CAB9525791.1"/>
    </source>
</evidence>
<proteinExistence type="predicted"/>
<reference evidence="3" key="1">
    <citation type="submission" date="2020-06" db="EMBL/GenBank/DDBJ databases">
        <authorList>
            <consortium name="Plant Systems Biology data submission"/>
        </authorList>
    </citation>
    <scope>NUCLEOTIDE SEQUENCE</scope>
    <source>
        <strain evidence="3">D6</strain>
    </source>
</reference>
<dbReference type="EMBL" id="CAICTM010001725">
    <property type="protein sequence ID" value="CAB9525791.1"/>
    <property type="molecule type" value="Genomic_DNA"/>
</dbReference>
<feature type="domain" description="DUF6824" evidence="2">
    <location>
        <begin position="13"/>
        <end position="104"/>
    </location>
</feature>
<feature type="compositionally biased region" description="Low complexity" evidence="1">
    <location>
        <begin position="142"/>
        <end position="158"/>
    </location>
</feature>
<evidence type="ECO:0000256" key="1">
    <source>
        <dbReference type="SAM" id="MobiDB-lite"/>
    </source>
</evidence>
<keyword evidence="4" id="KW-1185">Reference proteome</keyword>
<sequence length="233" mass="26057">MPRPTAIAPTKNDAVFGRGGGSNKCRKNTCFRDLIEHHWVPYSSIAHHQTRAKKAYVKEFVIRPISEMGGRFLKFESSGCYELLPACPTDLKAIYQKISQSMRDEKKKHCATQLTNMTTKKSTKSSTKKAEKRVKRVRCSNDDSSVSTASTTSSSDSFSSEEEPSIIDYSHSPSVADAWMDIRFAPNGAFKDDEFVQTSMGEDEMMALLNYESSFQGNTTEPFWLGATDETAM</sequence>
<feature type="region of interest" description="Disordered" evidence="1">
    <location>
        <begin position="108"/>
        <end position="165"/>
    </location>
</feature>
<protein>
    <recommendedName>
        <fullName evidence="2">DUF6824 domain-containing protein</fullName>
    </recommendedName>
</protein>